<gene>
    <name evidence="2" type="ORF">B0H64DRAFT_175637</name>
</gene>
<accession>A0AAE0HCV2</accession>
<evidence type="ECO:0000313" key="2">
    <source>
        <dbReference type="EMBL" id="KAK3293924.1"/>
    </source>
</evidence>
<dbReference type="RefSeq" id="XP_062657438.1">
    <property type="nucleotide sequence ID" value="XM_062798840.1"/>
</dbReference>
<reference evidence="2" key="2">
    <citation type="submission" date="2023-06" db="EMBL/GenBank/DDBJ databases">
        <authorList>
            <consortium name="Lawrence Berkeley National Laboratory"/>
            <person name="Haridas S."/>
            <person name="Hensen N."/>
            <person name="Bonometti L."/>
            <person name="Westerberg I."/>
            <person name="Brannstrom I.O."/>
            <person name="Guillou S."/>
            <person name="Cros-Aarteil S."/>
            <person name="Calhoun S."/>
            <person name="Kuo A."/>
            <person name="Mondo S."/>
            <person name="Pangilinan J."/>
            <person name="Riley R."/>
            <person name="Labutti K."/>
            <person name="Andreopoulos B."/>
            <person name="Lipzen A."/>
            <person name="Chen C."/>
            <person name="Yanf M."/>
            <person name="Daum C."/>
            <person name="Ng V."/>
            <person name="Clum A."/>
            <person name="Steindorff A."/>
            <person name="Ohm R."/>
            <person name="Martin F."/>
            <person name="Silar P."/>
            <person name="Natvig D."/>
            <person name="Lalanne C."/>
            <person name="Gautier V."/>
            <person name="Ament-Velasquez S.L."/>
            <person name="Kruys A."/>
            <person name="Hutchinson M.I."/>
            <person name="Powell A.J."/>
            <person name="Barry K."/>
            <person name="Miller A.N."/>
            <person name="Grigoriev I.V."/>
            <person name="Debuchy R."/>
            <person name="Gladieux P."/>
            <person name="Thoren M.H."/>
            <person name="Johannesson H."/>
        </authorList>
    </citation>
    <scope>NUCLEOTIDE SEQUENCE</scope>
    <source>
        <strain evidence="2">CBS 168.71</strain>
    </source>
</reference>
<protein>
    <submittedName>
        <fullName evidence="2">Uncharacterized protein</fullName>
    </submittedName>
</protein>
<name>A0AAE0HCV2_9PEZI</name>
<feature type="transmembrane region" description="Helical" evidence="1">
    <location>
        <begin position="54"/>
        <end position="75"/>
    </location>
</feature>
<feature type="transmembrane region" description="Helical" evidence="1">
    <location>
        <begin position="12"/>
        <end position="34"/>
    </location>
</feature>
<evidence type="ECO:0000256" key="1">
    <source>
        <dbReference type="SAM" id="Phobius"/>
    </source>
</evidence>
<sequence>MEDQIVYIFHILYTILSCLAMPLFWVETLLFWMLGLPTSTSFRMFRRADTVPDYYATVAYSYALVTIMLIPYFIYFDRRDGRGPLGRLLHPLTREASPFTEYSIMFARVWLAVAWVNLAVAQFMTDYNLVSVCAKISCVLFIL</sequence>
<keyword evidence="1" id="KW-0812">Transmembrane</keyword>
<dbReference type="GeneID" id="87835788"/>
<keyword evidence="1" id="KW-0472">Membrane</keyword>
<evidence type="ECO:0000313" key="3">
    <source>
        <dbReference type="Proteomes" id="UP001278766"/>
    </source>
</evidence>
<dbReference type="Proteomes" id="UP001278766">
    <property type="component" value="Unassembled WGS sequence"/>
</dbReference>
<comment type="caution">
    <text evidence="2">The sequence shown here is derived from an EMBL/GenBank/DDBJ whole genome shotgun (WGS) entry which is preliminary data.</text>
</comment>
<reference evidence="2" key="1">
    <citation type="journal article" date="2023" name="Mol. Phylogenet. Evol.">
        <title>Genome-scale phylogeny and comparative genomics of the fungal order Sordariales.</title>
        <authorList>
            <person name="Hensen N."/>
            <person name="Bonometti L."/>
            <person name="Westerberg I."/>
            <person name="Brannstrom I.O."/>
            <person name="Guillou S."/>
            <person name="Cros-Aarteil S."/>
            <person name="Calhoun S."/>
            <person name="Haridas S."/>
            <person name="Kuo A."/>
            <person name="Mondo S."/>
            <person name="Pangilinan J."/>
            <person name="Riley R."/>
            <person name="LaButti K."/>
            <person name="Andreopoulos B."/>
            <person name="Lipzen A."/>
            <person name="Chen C."/>
            <person name="Yan M."/>
            <person name="Daum C."/>
            <person name="Ng V."/>
            <person name="Clum A."/>
            <person name="Steindorff A."/>
            <person name="Ohm R.A."/>
            <person name="Martin F."/>
            <person name="Silar P."/>
            <person name="Natvig D.O."/>
            <person name="Lalanne C."/>
            <person name="Gautier V."/>
            <person name="Ament-Velasquez S.L."/>
            <person name="Kruys A."/>
            <person name="Hutchinson M.I."/>
            <person name="Powell A.J."/>
            <person name="Barry K."/>
            <person name="Miller A.N."/>
            <person name="Grigoriev I.V."/>
            <person name="Debuchy R."/>
            <person name="Gladieux P."/>
            <person name="Hiltunen Thoren M."/>
            <person name="Johannesson H."/>
        </authorList>
    </citation>
    <scope>NUCLEOTIDE SEQUENCE</scope>
    <source>
        <strain evidence="2">CBS 168.71</strain>
    </source>
</reference>
<keyword evidence="1" id="KW-1133">Transmembrane helix</keyword>
<organism evidence="2 3">
    <name type="scientific">Chaetomium fimeti</name>
    <dbReference type="NCBI Taxonomy" id="1854472"/>
    <lineage>
        <taxon>Eukaryota</taxon>
        <taxon>Fungi</taxon>
        <taxon>Dikarya</taxon>
        <taxon>Ascomycota</taxon>
        <taxon>Pezizomycotina</taxon>
        <taxon>Sordariomycetes</taxon>
        <taxon>Sordariomycetidae</taxon>
        <taxon>Sordariales</taxon>
        <taxon>Chaetomiaceae</taxon>
        <taxon>Chaetomium</taxon>
    </lineage>
</organism>
<dbReference type="EMBL" id="JAUEPN010000005">
    <property type="protein sequence ID" value="KAK3293924.1"/>
    <property type="molecule type" value="Genomic_DNA"/>
</dbReference>
<keyword evidence="3" id="KW-1185">Reference proteome</keyword>
<proteinExistence type="predicted"/>
<dbReference type="AlphaFoldDB" id="A0AAE0HCV2"/>